<dbReference type="Proteomes" id="UP000587477">
    <property type="component" value="Chromosome"/>
</dbReference>
<feature type="domain" description="Bacillithiol biosynthesis BshC N-terminal Rossmann-like" evidence="4">
    <location>
        <begin position="20"/>
        <end position="397"/>
    </location>
</feature>
<evidence type="ECO:0000259" key="4">
    <source>
        <dbReference type="Pfam" id="PF10079"/>
    </source>
</evidence>
<organism evidence="6 7">
    <name type="scientific">Bacillus velezensis</name>
    <dbReference type="NCBI Taxonomy" id="492670"/>
    <lineage>
        <taxon>Bacteria</taxon>
        <taxon>Bacillati</taxon>
        <taxon>Bacillota</taxon>
        <taxon>Bacilli</taxon>
        <taxon>Bacillales</taxon>
        <taxon>Bacillaceae</taxon>
        <taxon>Bacillus</taxon>
        <taxon>Bacillus amyloliquefaciens group</taxon>
    </lineage>
</organism>
<dbReference type="HAMAP" id="MF_01867">
    <property type="entry name" value="BshC"/>
    <property type="match status" value="1"/>
</dbReference>
<dbReference type="Pfam" id="PF24850">
    <property type="entry name" value="CC_BshC"/>
    <property type="match status" value="1"/>
</dbReference>
<dbReference type="NCBIfam" id="TIGR03998">
    <property type="entry name" value="thiol_BshC"/>
    <property type="match status" value="1"/>
</dbReference>
<comment type="function">
    <text evidence="3">Involved in bacillithiol (BSH) biosynthesis. May catalyze the last step of the pathway, the addition of cysteine to glucosamine malate (GlcN-Mal) to generate BSH.</text>
</comment>
<dbReference type="InterPro" id="IPR011199">
    <property type="entry name" value="Bacillithiol_biosynth_BshC"/>
</dbReference>
<evidence type="ECO:0000313" key="7">
    <source>
        <dbReference type="Proteomes" id="UP000587477"/>
    </source>
</evidence>
<dbReference type="GO" id="GO:0016874">
    <property type="term" value="F:ligase activity"/>
    <property type="evidence" value="ECO:0007669"/>
    <property type="project" value="UniProtKB-UniRule"/>
</dbReference>
<evidence type="ECO:0000256" key="3">
    <source>
        <dbReference type="HAMAP-Rule" id="MF_01867"/>
    </source>
</evidence>
<evidence type="ECO:0000256" key="1">
    <source>
        <dbReference type="ARBA" id="ARBA00022598"/>
    </source>
</evidence>
<evidence type="ECO:0000256" key="2">
    <source>
        <dbReference type="ARBA" id="ARBA00023054"/>
    </source>
</evidence>
<keyword evidence="1 3" id="KW-0436">Ligase</keyword>
<proteinExistence type="inferred from homology"/>
<dbReference type="InterPro" id="IPR055398">
    <property type="entry name" value="Rossmann-like_BshC"/>
</dbReference>
<sequence length="558" mass="64877">MLYSFRKPNYLLEKGSSRQMQLTELSIKSQNKFVQHYIDGENMSSFFDYDIHSEDVWQKRLHDLSSRPFAREELADYLSSYHEKFHSAAMQASIEKLRDPKSAAVVGGQQAGLLTGPLYTIHKIISIIVLARQQEEALQIPVVPIFWVAGEDHDLEEINFVHTSTENKGPVKQKLPQSYWKKTSAAKTELDQEKCAAWIDEVFAAFEETDHTNTLLQNVKRCLRSSETFTDFFELLIADLFQEEGLILLNSGDPGIKKLETGMFQQILKHNHELAKAVSDQQRFMREAGYHPIIESDKDQANLFYEHEGERFLIEKENGVFMIKELDLKWTNDELHTHMEEKPECFSNNVVTRPLMQEFLIPTLAFIAGPGEINYWGELKQAFSLMGFRMTPVVPRLNITILERHIEKKLSERNIPLQEAIEHGTGHLKDNYFEEQIPEEFSSVMEQAKSQIEAVHKSARDEALKVDSSLEPLLQKNAAFIQDQLLFLERTVTKRIEEKEGFVLRDYERIQNSIRPLGAPQERIWNVMYYLNRYGPKFFTTFKHLPFSFQNQHQIVKL</sequence>
<feature type="domain" description="Bacillithiol biosynthesis BshC C-terminal coiled-coil" evidence="5">
    <location>
        <begin position="399"/>
        <end position="558"/>
    </location>
</feature>
<evidence type="ECO:0000313" key="6">
    <source>
        <dbReference type="EMBL" id="QOY25164.1"/>
    </source>
</evidence>
<comment type="similarity">
    <text evidence="3">Belongs to the BshC family.</text>
</comment>
<name>A0A7W4LSZ6_BACVE</name>
<dbReference type="AlphaFoldDB" id="A0A7W4LSZ6"/>
<dbReference type="InterPro" id="IPR055399">
    <property type="entry name" value="CC_BshC"/>
</dbReference>
<dbReference type="EC" id="6.-.-.-" evidence="3"/>
<dbReference type="PIRSF" id="PIRSF012535">
    <property type="entry name" value="UCP012535"/>
    <property type="match status" value="1"/>
</dbReference>
<dbReference type="EMBL" id="CP063687">
    <property type="protein sequence ID" value="QOY25164.1"/>
    <property type="molecule type" value="Genomic_DNA"/>
</dbReference>
<gene>
    <name evidence="3 6" type="primary">bshC</name>
    <name evidence="6" type="ORF">BACVE_000092</name>
</gene>
<accession>A0A7W4LSZ6</accession>
<evidence type="ECO:0000259" key="5">
    <source>
        <dbReference type="Pfam" id="PF24850"/>
    </source>
</evidence>
<protein>
    <recommendedName>
        <fullName evidence="3">Putative cysteine ligase BshC</fullName>
        <ecNumber evidence="3">6.-.-.-</ecNumber>
    </recommendedName>
</protein>
<dbReference type="Pfam" id="PF10079">
    <property type="entry name" value="Rossmann-like_BshC"/>
    <property type="match status" value="1"/>
</dbReference>
<reference evidence="7" key="1">
    <citation type="submission" date="2020-10" db="EMBL/GenBank/DDBJ databases">
        <title>Complete genome sequence of Bacillus velezensis NST6.</title>
        <authorList>
            <person name="Choi J."/>
        </authorList>
    </citation>
    <scope>NUCLEOTIDE SEQUENCE [LARGE SCALE GENOMIC DNA]</scope>
    <source>
        <strain evidence="7">NST6</strain>
    </source>
</reference>
<keyword evidence="2" id="KW-0175">Coiled coil</keyword>